<dbReference type="STRING" id="1150600.ADIARSV_1935"/>
<dbReference type="AlphaFoldDB" id="R9GT59"/>
<dbReference type="InterPro" id="IPR008929">
    <property type="entry name" value="Chondroitin_lyas"/>
</dbReference>
<dbReference type="PATRIC" id="fig|1150600.3.peg.1908"/>
<evidence type="ECO:0000256" key="3">
    <source>
        <dbReference type="ARBA" id="ARBA00022764"/>
    </source>
</evidence>
<dbReference type="OrthoDB" id="9772435at2"/>
<dbReference type="PANTHER" id="PTHR39210">
    <property type="entry name" value="HEPARIN-SULFATE LYASE"/>
    <property type="match status" value="1"/>
</dbReference>
<dbReference type="InterPro" id="IPR012480">
    <property type="entry name" value="Hepar_II_III_C"/>
</dbReference>
<organism evidence="8 9">
    <name type="scientific">Arcticibacter svalbardensis MN12-7</name>
    <dbReference type="NCBI Taxonomy" id="1150600"/>
    <lineage>
        <taxon>Bacteria</taxon>
        <taxon>Pseudomonadati</taxon>
        <taxon>Bacteroidota</taxon>
        <taxon>Sphingobacteriia</taxon>
        <taxon>Sphingobacteriales</taxon>
        <taxon>Sphingobacteriaceae</taxon>
        <taxon>Arcticibacter</taxon>
    </lineage>
</organism>
<evidence type="ECO:0000256" key="4">
    <source>
        <dbReference type="ARBA" id="ARBA00023239"/>
    </source>
</evidence>
<dbReference type="SUPFAM" id="SSF48230">
    <property type="entry name" value="Chondroitin AC/alginate lyase"/>
    <property type="match status" value="1"/>
</dbReference>
<dbReference type="GO" id="GO:0045135">
    <property type="term" value="F:poly(beta-D-mannuronate) lyase activity"/>
    <property type="evidence" value="ECO:0007669"/>
    <property type="project" value="UniProtKB-EC"/>
</dbReference>
<dbReference type="GO" id="GO:0042597">
    <property type="term" value="C:periplasmic space"/>
    <property type="evidence" value="ECO:0007669"/>
    <property type="project" value="UniProtKB-SubCell"/>
</dbReference>
<dbReference type="Proteomes" id="UP000014174">
    <property type="component" value="Unassembled WGS sequence"/>
</dbReference>
<comment type="subcellular location">
    <subcellularLocation>
        <location evidence="1">Periplasm</location>
    </subcellularLocation>
</comment>
<dbReference type="Pfam" id="PF07940">
    <property type="entry name" value="Hepar_II_III_C"/>
    <property type="match status" value="1"/>
</dbReference>
<evidence type="ECO:0000256" key="1">
    <source>
        <dbReference type="ARBA" id="ARBA00004418"/>
    </source>
</evidence>
<sequence>MNYLKKVVVVVFCIYFPALAAAQTHPNIMLTKQNIDAVRAGLEKYPLLQDSYKDVLKVADQALASPIQVPVPKDGGGGLTHEQHKVNYQNILACGIAFQLSKEKKYANYVRDILLNYAGQYEKWPYHPKSNPSNPPGKIFWQNLNDCVWQVHVIQGYDLVYDALSSKDKQTIEKHLFLPILKFITVDSYKTFNRIHNHGTWAVAAVGLTGYVLNKPEYVEMALNGSDKKGKSGFLAQINELFSPDGYYTEGFYYQRYAILPFILFAKAIQQYQPQLKIYQYRNGLLQKAVNTALQGTYSNGAFFPINDALKDKTFESEELVYGVDIAYADMGEDKGLLSIAQKQKKVIVSDAGLKVAMDIEAHKATAFTYIPQWIGDGKTGTDGGIGILRNGQDQNQQCLVLKATSQGLGHGHFDRLNILYYDNGAEVFSDYGAARFINIETKGGGGYLPENTTWAKQTIAHNTLVVDQTSAFKANLEEAETHHPDLVTFKNSGAIQVVSAKENNAYPGVQMTRSTALIQVPELKKSLLLDVYKAESVALHQYDLPFWYNGHIVDASFKIQGVTDHLTTLGTKYGYEHLWLNSENDLKTGQGYITILEAHNFYTTTFASTTDLQVKLVSLGANDPEMNLKESKAFILSQPKAANQTFVSITENHGSTDPIAEVISGANSSISAITIIHSDAKQTTITFKIKSKSYTVKINYLDKDNFISIQ</sequence>
<dbReference type="Gene3D" id="2.70.98.70">
    <property type="match status" value="1"/>
</dbReference>
<dbReference type="eggNOG" id="ENOG502Z7XC">
    <property type="taxonomic scope" value="Bacteria"/>
</dbReference>
<proteinExistence type="predicted"/>
<evidence type="ECO:0000256" key="5">
    <source>
        <dbReference type="SAM" id="SignalP"/>
    </source>
</evidence>
<evidence type="ECO:0000313" key="9">
    <source>
        <dbReference type="Proteomes" id="UP000014174"/>
    </source>
</evidence>
<feature type="chain" id="PRO_5004481952" evidence="5">
    <location>
        <begin position="21"/>
        <end position="711"/>
    </location>
</feature>
<comment type="caution">
    <text evidence="8">The sequence shown here is derived from an EMBL/GenBank/DDBJ whole genome shotgun (WGS) entry which is preliminary data.</text>
</comment>
<keyword evidence="3" id="KW-0574">Periplasm</keyword>
<dbReference type="Gene3D" id="1.50.10.100">
    <property type="entry name" value="Chondroitin AC/alginate lyase"/>
    <property type="match status" value="1"/>
</dbReference>
<accession>R9GT59</accession>
<keyword evidence="9" id="KW-1185">Reference proteome</keyword>
<evidence type="ECO:0000256" key="2">
    <source>
        <dbReference type="ARBA" id="ARBA00022729"/>
    </source>
</evidence>
<keyword evidence="4 8" id="KW-0456">Lyase</keyword>
<protein>
    <submittedName>
        <fullName evidence="8">Poly(Beta-D-mannuronate) lyase</fullName>
        <ecNumber evidence="8">4.2.2.3</ecNumber>
    </submittedName>
</protein>
<dbReference type="EMBL" id="AQPN01000072">
    <property type="protein sequence ID" value="EOR94901.1"/>
    <property type="molecule type" value="Genomic_DNA"/>
</dbReference>
<feature type="domain" description="Heparinase II/III-like C-terminal" evidence="7">
    <location>
        <begin position="378"/>
        <end position="531"/>
    </location>
</feature>
<keyword evidence="2 5" id="KW-0732">Signal</keyword>
<feature type="domain" description="Alginate lyase" evidence="6">
    <location>
        <begin position="90"/>
        <end position="298"/>
    </location>
</feature>
<name>R9GT59_9SPHI</name>
<dbReference type="InterPro" id="IPR008397">
    <property type="entry name" value="Alginate_lyase_dom"/>
</dbReference>
<evidence type="ECO:0000259" key="7">
    <source>
        <dbReference type="Pfam" id="PF07940"/>
    </source>
</evidence>
<feature type="signal peptide" evidence="5">
    <location>
        <begin position="1"/>
        <end position="20"/>
    </location>
</feature>
<dbReference type="Pfam" id="PF05426">
    <property type="entry name" value="Alginate_lyase"/>
    <property type="match status" value="1"/>
</dbReference>
<dbReference type="EC" id="4.2.2.3" evidence="8"/>
<reference evidence="8 9" key="1">
    <citation type="journal article" date="2013" name="Genome Announc.">
        <title>Draft Genome Sequence of Arcticibacter svalbardensis Strain MN12-7T, a Member of the Family Sphingobacteriaceae Isolated from an Arctic Soil Sample.</title>
        <authorList>
            <person name="Shivaji S."/>
            <person name="Ara S."/>
            <person name="Prasad S."/>
            <person name="Manasa B.P."/>
            <person name="Begum Z."/>
            <person name="Singh A."/>
            <person name="Kumar Pinnaka A."/>
        </authorList>
    </citation>
    <scope>NUCLEOTIDE SEQUENCE [LARGE SCALE GENOMIC DNA]</scope>
    <source>
        <strain evidence="8 9">MN12-7</strain>
    </source>
</reference>
<evidence type="ECO:0000313" key="8">
    <source>
        <dbReference type="EMBL" id="EOR94901.1"/>
    </source>
</evidence>
<gene>
    <name evidence="8" type="ORF">ADIARSV_1935</name>
</gene>
<evidence type="ECO:0000259" key="6">
    <source>
        <dbReference type="Pfam" id="PF05426"/>
    </source>
</evidence>
<dbReference type="PANTHER" id="PTHR39210:SF1">
    <property type="entry name" value="HEPARIN-SULFATE LYASE"/>
    <property type="match status" value="1"/>
</dbReference>
<dbReference type="RefSeq" id="WP_016195170.1">
    <property type="nucleotide sequence ID" value="NZ_AQPN01000072.1"/>
</dbReference>